<gene>
    <name evidence="2" type="ORF">M6B38_311675</name>
</gene>
<dbReference type="GO" id="GO:0009507">
    <property type="term" value="C:chloroplast"/>
    <property type="evidence" value="ECO:0007669"/>
    <property type="project" value="TreeGrafter"/>
</dbReference>
<dbReference type="EMBL" id="JANAVB010009595">
    <property type="protein sequence ID" value="KAJ6840206.1"/>
    <property type="molecule type" value="Genomic_DNA"/>
</dbReference>
<evidence type="ECO:0000313" key="3">
    <source>
        <dbReference type="Proteomes" id="UP001140949"/>
    </source>
</evidence>
<protein>
    <submittedName>
        <fullName evidence="2">Protein BOLA4, chloroplastic/mitochondrial</fullName>
    </submittedName>
</protein>
<dbReference type="Pfam" id="PF01722">
    <property type="entry name" value="BolA"/>
    <property type="match status" value="1"/>
</dbReference>
<sequence length="159" mass="18081">MMRSCLSSSSPAAMASLLFRSCTSHPPPRTPSCLSSSPISSRLLSFPTNNKNHNQIQRRIKTGGDWESYQQQQNRPCLLLLLLLHRLFHDKLNSMENKIKEQLKADFVTVKDAYGDGRHVSIDVVSTAFEGQSAVNRQRMVYKAIWEELQSTVCMQLIR</sequence>
<dbReference type="Proteomes" id="UP001140949">
    <property type="component" value="Unassembled WGS sequence"/>
</dbReference>
<comment type="caution">
    <text evidence="2">The sequence shown here is derived from an EMBL/GenBank/DDBJ whole genome shotgun (WGS) entry which is preliminary data.</text>
</comment>
<dbReference type="InterPro" id="IPR036065">
    <property type="entry name" value="BolA-like_sf"/>
</dbReference>
<dbReference type="AlphaFoldDB" id="A0AAX6HGN4"/>
<dbReference type="Gene3D" id="3.30.300.90">
    <property type="entry name" value="BolA-like"/>
    <property type="match status" value="1"/>
</dbReference>
<dbReference type="InterPro" id="IPR002634">
    <property type="entry name" value="BolA"/>
</dbReference>
<dbReference type="PANTHER" id="PTHR46230:SF4">
    <property type="entry name" value="PROTEIN BOLA4, CHLOROPLASTIC_MITOCHONDRIAL"/>
    <property type="match status" value="1"/>
</dbReference>
<keyword evidence="3" id="KW-1185">Reference proteome</keyword>
<proteinExistence type="inferred from homology"/>
<evidence type="ECO:0000256" key="1">
    <source>
        <dbReference type="RuleBase" id="RU003860"/>
    </source>
</evidence>
<accession>A0AAX6HGN4</accession>
<evidence type="ECO:0000313" key="2">
    <source>
        <dbReference type="EMBL" id="KAJ6840206.1"/>
    </source>
</evidence>
<dbReference type="GO" id="GO:0016226">
    <property type="term" value="P:iron-sulfur cluster assembly"/>
    <property type="evidence" value="ECO:0007669"/>
    <property type="project" value="TreeGrafter"/>
</dbReference>
<comment type="similarity">
    <text evidence="1">Belongs to the BolA/IbaG family.</text>
</comment>
<dbReference type="PANTHER" id="PTHR46230">
    <property type="match status" value="1"/>
</dbReference>
<name>A0AAX6HGN4_IRIPA</name>
<dbReference type="SUPFAM" id="SSF82657">
    <property type="entry name" value="BolA-like"/>
    <property type="match status" value="1"/>
</dbReference>
<reference evidence="2" key="2">
    <citation type="submission" date="2023-04" db="EMBL/GenBank/DDBJ databases">
        <authorList>
            <person name="Bruccoleri R.E."/>
            <person name="Oakeley E.J."/>
            <person name="Faust A.-M."/>
            <person name="Dessus-Babus S."/>
            <person name="Altorfer M."/>
            <person name="Burckhardt D."/>
            <person name="Oertli M."/>
            <person name="Naumann U."/>
            <person name="Petersen F."/>
            <person name="Wong J."/>
        </authorList>
    </citation>
    <scope>NUCLEOTIDE SEQUENCE</scope>
    <source>
        <strain evidence="2">GSM-AAB239-AS_SAM_17_03QT</strain>
        <tissue evidence="2">Leaf</tissue>
    </source>
</reference>
<organism evidence="2 3">
    <name type="scientific">Iris pallida</name>
    <name type="common">Sweet iris</name>
    <dbReference type="NCBI Taxonomy" id="29817"/>
    <lineage>
        <taxon>Eukaryota</taxon>
        <taxon>Viridiplantae</taxon>
        <taxon>Streptophyta</taxon>
        <taxon>Embryophyta</taxon>
        <taxon>Tracheophyta</taxon>
        <taxon>Spermatophyta</taxon>
        <taxon>Magnoliopsida</taxon>
        <taxon>Liliopsida</taxon>
        <taxon>Asparagales</taxon>
        <taxon>Iridaceae</taxon>
        <taxon>Iridoideae</taxon>
        <taxon>Irideae</taxon>
        <taxon>Iris</taxon>
    </lineage>
</organism>
<reference evidence="2" key="1">
    <citation type="journal article" date="2023" name="GigaByte">
        <title>Genome assembly of the bearded iris, Iris pallida Lam.</title>
        <authorList>
            <person name="Bruccoleri R.E."/>
            <person name="Oakeley E.J."/>
            <person name="Faust A.M.E."/>
            <person name="Altorfer M."/>
            <person name="Dessus-Babus S."/>
            <person name="Burckhardt D."/>
            <person name="Oertli M."/>
            <person name="Naumann U."/>
            <person name="Petersen F."/>
            <person name="Wong J."/>
        </authorList>
    </citation>
    <scope>NUCLEOTIDE SEQUENCE</scope>
    <source>
        <strain evidence="2">GSM-AAB239-AS_SAM_17_03QT</strain>
    </source>
</reference>